<feature type="region of interest" description="Disordered" evidence="1">
    <location>
        <begin position="47"/>
        <end position="71"/>
    </location>
</feature>
<protein>
    <submittedName>
        <fullName evidence="2">Uncharacterized protein</fullName>
    </submittedName>
</protein>
<comment type="caution">
    <text evidence="2">The sequence shown here is derived from an EMBL/GenBank/DDBJ whole genome shotgun (WGS) entry which is preliminary data.</text>
</comment>
<organism evidence="2 3">
    <name type="scientific">Thelohanellus kitauei</name>
    <name type="common">Myxosporean</name>
    <dbReference type="NCBI Taxonomy" id="669202"/>
    <lineage>
        <taxon>Eukaryota</taxon>
        <taxon>Metazoa</taxon>
        <taxon>Cnidaria</taxon>
        <taxon>Myxozoa</taxon>
        <taxon>Myxosporea</taxon>
        <taxon>Bivalvulida</taxon>
        <taxon>Platysporina</taxon>
        <taxon>Myxobolidae</taxon>
        <taxon>Thelohanellus</taxon>
    </lineage>
</organism>
<dbReference type="Proteomes" id="UP000031668">
    <property type="component" value="Unassembled WGS sequence"/>
</dbReference>
<proteinExistence type="predicted"/>
<evidence type="ECO:0000256" key="1">
    <source>
        <dbReference type="SAM" id="MobiDB-lite"/>
    </source>
</evidence>
<gene>
    <name evidence="2" type="ORF">RF11_09215</name>
</gene>
<dbReference type="AlphaFoldDB" id="A0A0C2NB90"/>
<keyword evidence="3" id="KW-1185">Reference proteome</keyword>
<accession>A0A0C2NB90</accession>
<evidence type="ECO:0000313" key="2">
    <source>
        <dbReference type="EMBL" id="KII71192.1"/>
    </source>
</evidence>
<name>A0A0C2NB90_THEKT</name>
<dbReference type="EMBL" id="JWZT01001836">
    <property type="protein sequence ID" value="KII71192.1"/>
    <property type="molecule type" value="Genomic_DNA"/>
</dbReference>
<dbReference type="OrthoDB" id="10067717at2759"/>
<sequence length="117" mass="13494">MCGEISRFSIVADESETRTYHLSLNLRRKAQALSTAANNFVNVSTKKRARPGVEPGTSRTLSENHTARPPSHTTKFLKLNNIYIRHGLIREEIRNYKTNHSMQYRWRIPAMIIDVGR</sequence>
<reference evidence="2 3" key="1">
    <citation type="journal article" date="2014" name="Genome Biol. Evol.">
        <title>The genome of the myxosporean Thelohanellus kitauei shows adaptations to nutrient acquisition within its fish host.</title>
        <authorList>
            <person name="Yang Y."/>
            <person name="Xiong J."/>
            <person name="Zhou Z."/>
            <person name="Huo F."/>
            <person name="Miao W."/>
            <person name="Ran C."/>
            <person name="Liu Y."/>
            <person name="Zhang J."/>
            <person name="Feng J."/>
            <person name="Wang M."/>
            <person name="Wang M."/>
            <person name="Wang L."/>
            <person name="Yao B."/>
        </authorList>
    </citation>
    <scope>NUCLEOTIDE SEQUENCE [LARGE SCALE GENOMIC DNA]</scope>
    <source>
        <strain evidence="2">Wuqing</strain>
    </source>
</reference>
<evidence type="ECO:0000313" key="3">
    <source>
        <dbReference type="Proteomes" id="UP000031668"/>
    </source>
</evidence>